<accession>A0A4R4YWV1</accession>
<sequence>MALLHYSGISIDSFVEMEDEVPMRYEIDRLNDLVVLYCGRNSEYVLSIGRENLAALISLGAKAIEELTAA</sequence>
<evidence type="ECO:0000313" key="1">
    <source>
        <dbReference type="EMBL" id="TDD49873.1"/>
    </source>
</evidence>
<dbReference type="EMBL" id="SMKW01000023">
    <property type="protein sequence ID" value="TDD49873.1"/>
    <property type="molecule type" value="Genomic_DNA"/>
</dbReference>
<dbReference type="OrthoDB" id="3699053at2"/>
<reference evidence="1 2" key="1">
    <citation type="submission" date="2019-03" db="EMBL/GenBank/DDBJ databases">
        <title>Draft genome sequences of novel Actinobacteria.</title>
        <authorList>
            <person name="Sahin N."/>
            <person name="Ay H."/>
            <person name="Saygin H."/>
        </authorList>
    </citation>
    <scope>NUCLEOTIDE SEQUENCE [LARGE SCALE GENOMIC DNA]</scope>
    <source>
        <strain evidence="1 2">7K502</strain>
    </source>
</reference>
<organism evidence="1 2">
    <name type="scientific">Saccharopolyspora elongata</name>
    <dbReference type="NCBI Taxonomy" id="2530387"/>
    <lineage>
        <taxon>Bacteria</taxon>
        <taxon>Bacillati</taxon>
        <taxon>Actinomycetota</taxon>
        <taxon>Actinomycetes</taxon>
        <taxon>Pseudonocardiales</taxon>
        <taxon>Pseudonocardiaceae</taxon>
        <taxon>Saccharopolyspora</taxon>
    </lineage>
</organism>
<dbReference type="RefSeq" id="WP_132486702.1">
    <property type="nucleotide sequence ID" value="NZ_SMKW01000023.1"/>
</dbReference>
<dbReference type="AlphaFoldDB" id="A0A4R4YWV1"/>
<proteinExistence type="predicted"/>
<dbReference type="Proteomes" id="UP000294947">
    <property type="component" value="Unassembled WGS sequence"/>
</dbReference>
<comment type="caution">
    <text evidence="1">The sequence shown here is derived from an EMBL/GenBank/DDBJ whole genome shotgun (WGS) entry which is preliminary data.</text>
</comment>
<gene>
    <name evidence="1" type="ORF">E1288_18440</name>
</gene>
<keyword evidence="2" id="KW-1185">Reference proteome</keyword>
<protein>
    <submittedName>
        <fullName evidence="1">Uncharacterized protein</fullName>
    </submittedName>
</protein>
<name>A0A4R4YWV1_9PSEU</name>
<evidence type="ECO:0000313" key="2">
    <source>
        <dbReference type="Proteomes" id="UP000294947"/>
    </source>
</evidence>